<dbReference type="InterPro" id="IPR010419">
    <property type="entry name" value="CO_DH_gsu"/>
</dbReference>
<dbReference type="EMBL" id="JBHRYJ010000008">
    <property type="protein sequence ID" value="MFC3678357.1"/>
    <property type="molecule type" value="Genomic_DNA"/>
</dbReference>
<feature type="region of interest" description="Disordered" evidence="1">
    <location>
        <begin position="152"/>
        <end position="171"/>
    </location>
</feature>
<dbReference type="Pfam" id="PF06240">
    <property type="entry name" value="COXG"/>
    <property type="match status" value="1"/>
</dbReference>
<evidence type="ECO:0000256" key="1">
    <source>
        <dbReference type="SAM" id="MobiDB-lite"/>
    </source>
</evidence>
<sequence length="206" mass="21613">MELSGDVVIPASRATVWRALNDPEVLKACIPGCEELVQVGETEFTARVVTRVGPISARFAGKVSLSDIVPQQGYLISGQGQGGVAGFAKGEARVSLVDEAGGTRLRYDARAEVGGKLASLGSRMIQGVAGKTAEDFFHSFAARVSGETVADQASHAPSVGQQTNQSQPAKAQLAARQRQIVDERIRWLLIGIGVGACTTLLGVLVR</sequence>
<gene>
    <name evidence="3" type="ORF">ACFOOQ_22620</name>
</gene>
<dbReference type="PANTHER" id="PTHR38588">
    <property type="entry name" value="BLL0334 PROTEIN"/>
    <property type="match status" value="1"/>
</dbReference>
<dbReference type="SUPFAM" id="SSF55961">
    <property type="entry name" value="Bet v1-like"/>
    <property type="match status" value="1"/>
</dbReference>
<dbReference type="Proteomes" id="UP001595711">
    <property type="component" value="Unassembled WGS sequence"/>
</dbReference>
<keyword evidence="2" id="KW-0812">Transmembrane</keyword>
<proteinExistence type="predicted"/>
<feature type="transmembrane region" description="Helical" evidence="2">
    <location>
        <begin position="185"/>
        <end position="205"/>
    </location>
</feature>
<organism evidence="3 4">
    <name type="scientific">Ferrovibrio xuzhouensis</name>
    <dbReference type="NCBI Taxonomy" id="1576914"/>
    <lineage>
        <taxon>Bacteria</taxon>
        <taxon>Pseudomonadati</taxon>
        <taxon>Pseudomonadota</taxon>
        <taxon>Alphaproteobacteria</taxon>
        <taxon>Rhodospirillales</taxon>
        <taxon>Rhodospirillaceae</taxon>
        <taxon>Ferrovibrio</taxon>
    </lineage>
</organism>
<dbReference type="InterPro" id="IPR023393">
    <property type="entry name" value="START-like_dom_sf"/>
</dbReference>
<evidence type="ECO:0000313" key="3">
    <source>
        <dbReference type="EMBL" id="MFC3678357.1"/>
    </source>
</evidence>
<dbReference type="RefSeq" id="WP_379729988.1">
    <property type="nucleotide sequence ID" value="NZ_JBHRYJ010000008.1"/>
</dbReference>
<protein>
    <submittedName>
        <fullName evidence="3">CoxG family protein</fullName>
    </submittedName>
</protein>
<accession>A0ABV7VNR9</accession>
<keyword evidence="2" id="KW-0472">Membrane</keyword>
<dbReference type="CDD" id="cd05018">
    <property type="entry name" value="CoxG"/>
    <property type="match status" value="1"/>
</dbReference>
<name>A0ABV7VNR9_9PROT</name>
<keyword evidence="2" id="KW-1133">Transmembrane helix</keyword>
<evidence type="ECO:0000256" key="2">
    <source>
        <dbReference type="SAM" id="Phobius"/>
    </source>
</evidence>
<dbReference type="PANTHER" id="PTHR38588:SF1">
    <property type="entry name" value="BLL0334 PROTEIN"/>
    <property type="match status" value="1"/>
</dbReference>
<keyword evidence="4" id="KW-1185">Reference proteome</keyword>
<reference evidence="4" key="1">
    <citation type="journal article" date="2019" name="Int. J. Syst. Evol. Microbiol.">
        <title>The Global Catalogue of Microorganisms (GCM) 10K type strain sequencing project: providing services to taxonomists for standard genome sequencing and annotation.</title>
        <authorList>
            <consortium name="The Broad Institute Genomics Platform"/>
            <consortium name="The Broad Institute Genome Sequencing Center for Infectious Disease"/>
            <person name="Wu L."/>
            <person name="Ma J."/>
        </authorList>
    </citation>
    <scope>NUCLEOTIDE SEQUENCE [LARGE SCALE GENOMIC DNA]</scope>
    <source>
        <strain evidence="4">KCTC 42182</strain>
    </source>
</reference>
<evidence type="ECO:0000313" key="4">
    <source>
        <dbReference type="Proteomes" id="UP001595711"/>
    </source>
</evidence>
<dbReference type="Gene3D" id="3.30.530.20">
    <property type="match status" value="1"/>
</dbReference>
<comment type="caution">
    <text evidence="3">The sequence shown here is derived from an EMBL/GenBank/DDBJ whole genome shotgun (WGS) entry which is preliminary data.</text>
</comment>
<feature type="compositionally biased region" description="Polar residues" evidence="1">
    <location>
        <begin position="159"/>
        <end position="169"/>
    </location>
</feature>